<dbReference type="Pfam" id="PF00581">
    <property type="entry name" value="Rhodanese"/>
    <property type="match status" value="1"/>
</dbReference>
<dbReference type="EMBL" id="CP003220">
    <property type="protein sequence ID" value="EGB15701.1"/>
    <property type="molecule type" value="Genomic_DNA"/>
</dbReference>
<dbReference type="Gene3D" id="3.40.250.10">
    <property type="entry name" value="Rhodanese-like domain"/>
    <property type="match status" value="1"/>
</dbReference>
<evidence type="ECO:0000259" key="1">
    <source>
        <dbReference type="PROSITE" id="PS50206"/>
    </source>
</evidence>
<reference evidence="2 3" key="1">
    <citation type="journal article" date="2011" name="J. Bacteriol.">
        <title>Genome sequence of the mercury-methylating strain Desulfovibrio desulfuricans ND132.</title>
        <authorList>
            <person name="Brown S.D."/>
            <person name="Gilmour C.C."/>
            <person name="Kucken A.M."/>
            <person name="Wall J.D."/>
            <person name="Elias D.A."/>
            <person name="Brandt C.C."/>
            <person name="Podar M."/>
            <person name="Chertkov O."/>
            <person name="Held B."/>
            <person name="Bruce D.C."/>
            <person name="Detter J.C."/>
            <person name="Tapia R."/>
            <person name="Han C.S."/>
            <person name="Goodwin L.A."/>
            <person name="Cheng J.F."/>
            <person name="Pitluck S."/>
            <person name="Woyke T."/>
            <person name="Mikhailova N."/>
            <person name="Ivanova N.N."/>
            <person name="Han J."/>
            <person name="Lucas S."/>
            <person name="Lapidus A.L."/>
            <person name="Land M.L."/>
            <person name="Hauser L.J."/>
            <person name="Palumbo A.V."/>
        </authorList>
    </citation>
    <scope>NUCLEOTIDE SEQUENCE [LARGE SCALE GENOMIC DNA]</scope>
    <source>
        <strain evidence="2 3">ND132</strain>
    </source>
</reference>
<dbReference type="PROSITE" id="PS00380">
    <property type="entry name" value="RHODANESE_1"/>
    <property type="match status" value="1"/>
</dbReference>
<dbReference type="SMR" id="F0JCM1"/>
<organism evidence="2 3">
    <name type="scientific">Pseudodesulfovibrio mercurii</name>
    <dbReference type="NCBI Taxonomy" id="641491"/>
    <lineage>
        <taxon>Bacteria</taxon>
        <taxon>Pseudomonadati</taxon>
        <taxon>Thermodesulfobacteriota</taxon>
        <taxon>Desulfovibrionia</taxon>
        <taxon>Desulfovibrionales</taxon>
        <taxon>Desulfovibrionaceae</taxon>
    </lineage>
</organism>
<evidence type="ECO:0000313" key="3">
    <source>
        <dbReference type="Proteomes" id="UP000007845"/>
    </source>
</evidence>
<dbReference type="InterPro" id="IPR001307">
    <property type="entry name" value="Thiosulphate_STrfase_CS"/>
</dbReference>
<proteinExistence type="predicted"/>
<dbReference type="CDD" id="cd00158">
    <property type="entry name" value="RHOD"/>
    <property type="match status" value="1"/>
</dbReference>
<dbReference type="PROSITE" id="PS50206">
    <property type="entry name" value="RHODANESE_3"/>
    <property type="match status" value="1"/>
</dbReference>
<dbReference type="STRING" id="641491.DND132_2498"/>
<evidence type="ECO:0000313" key="2">
    <source>
        <dbReference type="EMBL" id="EGB15701.1"/>
    </source>
</evidence>
<dbReference type="PANTHER" id="PTHR43031:SF1">
    <property type="entry name" value="PYRIDINE NUCLEOTIDE-DISULPHIDE OXIDOREDUCTASE"/>
    <property type="match status" value="1"/>
</dbReference>
<dbReference type="GO" id="GO:0004792">
    <property type="term" value="F:thiosulfate-cyanide sulfurtransferase activity"/>
    <property type="evidence" value="ECO:0007669"/>
    <property type="project" value="InterPro"/>
</dbReference>
<accession>F0JCM1</accession>
<name>F0JCM1_9BACT</name>
<dbReference type="SUPFAM" id="SSF52821">
    <property type="entry name" value="Rhodanese/Cell cycle control phosphatase"/>
    <property type="match status" value="1"/>
</dbReference>
<dbReference type="RefSeq" id="WP_014323127.1">
    <property type="nucleotide sequence ID" value="NC_016803.1"/>
</dbReference>
<dbReference type="InterPro" id="IPR036873">
    <property type="entry name" value="Rhodanese-like_dom_sf"/>
</dbReference>
<keyword evidence="3" id="KW-1185">Reference proteome</keyword>
<sequence length="133" mass="14788">MRVLAAVLVVLAVLVLWDAVWWLLRGVRPMSPWGLRRALRRPSPPTVLDVRTPAEYALFHIPGAVNLPYPFTSEALAATLDDPARLVVVVCMTGHRSPPAVQHLRRDGFRDVKNLTWGMSAWKLTGGETRSGK</sequence>
<dbReference type="AlphaFoldDB" id="F0JCM1"/>
<dbReference type="SMART" id="SM00450">
    <property type="entry name" value="RHOD"/>
    <property type="match status" value="1"/>
</dbReference>
<dbReference type="Proteomes" id="UP000007845">
    <property type="component" value="Chromosome"/>
</dbReference>
<dbReference type="InterPro" id="IPR050229">
    <property type="entry name" value="GlpE_sulfurtransferase"/>
</dbReference>
<dbReference type="HOGENOM" id="CLU_089574_1_4_7"/>
<dbReference type="PANTHER" id="PTHR43031">
    <property type="entry name" value="FAD-DEPENDENT OXIDOREDUCTASE"/>
    <property type="match status" value="1"/>
</dbReference>
<gene>
    <name evidence="2" type="ORF">DND132_2498</name>
</gene>
<dbReference type="eggNOG" id="COG0607">
    <property type="taxonomic scope" value="Bacteria"/>
</dbReference>
<dbReference type="InterPro" id="IPR001763">
    <property type="entry name" value="Rhodanese-like_dom"/>
</dbReference>
<dbReference type="KEGG" id="ddn:DND132_2498"/>
<feature type="domain" description="Rhodanese" evidence="1">
    <location>
        <begin position="41"/>
        <end position="131"/>
    </location>
</feature>
<protein>
    <submittedName>
        <fullName evidence="2">Rhodanese domain protein</fullName>
    </submittedName>
</protein>